<dbReference type="AlphaFoldDB" id="A0A553WKX3"/>
<comment type="caution">
    <text evidence="3">The sequence shown here is derived from an EMBL/GenBank/DDBJ whole genome shotgun (WGS) entry which is preliminary data.</text>
</comment>
<evidence type="ECO:0000256" key="1">
    <source>
        <dbReference type="SAM" id="SignalP"/>
    </source>
</evidence>
<proteinExistence type="predicted"/>
<feature type="signal peptide" evidence="1">
    <location>
        <begin position="1"/>
        <end position="27"/>
    </location>
</feature>
<dbReference type="EMBL" id="VKKU01000001">
    <property type="protein sequence ID" value="TSB05316.1"/>
    <property type="molecule type" value="Genomic_DNA"/>
</dbReference>
<keyword evidence="4" id="KW-1185">Reference proteome</keyword>
<protein>
    <recommendedName>
        <fullName evidence="2">Putative auto-transporter adhesin head GIN domain-containing protein</fullName>
    </recommendedName>
</protein>
<name>A0A553WKX3_9SPHN</name>
<dbReference type="InterPro" id="IPR021255">
    <property type="entry name" value="DUF2807"/>
</dbReference>
<sequence>MAGLGRMGRSARNILATLFLFSSAAPAQVNKPVERKLLVGSFENIVVIGDLSVSVVTGKAPSAFASGDKRMLDSLKLERVGTTLRIRLQDIINNNRGVPITAPLRIILTTQDIRDATLSGNGTLNISAVKQTNLVRMLVAGNGTISIRKLDTDQYNAAINGNGKIELGAGTIRDAKVLIEGAGVFQGENVRTRKLRLEHVGNAISNATVEEGTEIYNRGSGNITIGGKGTCFIKQAGAASINCAKVDTGSSK</sequence>
<reference evidence="3 4" key="1">
    <citation type="submission" date="2019-07" db="EMBL/GenBank/DDBJ databases">
        <authorList>
            <person name="Park M."/>
        </authorList>
    </citation>
    <scope>NUCLEOTIDE SEQUENCE [LARGE SCALE GENOMIC DNA]</scope>
    <source>
        <strain evidence="3 4">KCTC32445</strain>
    </source>
</reference>
<dbReference type="Proteomes" id="UP000320160">
    <property type="component" value="Unassembled WGS sequence"/>
</dbReference>
<accession>A0A553WKX3</accession>
<keyword evidence="1" id="KW-0732">Signal</keyword>
<feature type="chain" id="PRO_5021874232" description="Putative auto-transporter adhesin head GIN domain-containing protein" evidence="1">
    <location>
        <begin position="28"/>
        <end position="252"/>
    </location>
</feature>
<gene>
    <name evidence="3" type="ORF">FOM92_08135</name>
</gene>
<dbReference type="Pfam" id="PF10988">
    <property type="entry name" value="DUF2807"/>
    <property type="match status" value="1"/>
</dbReference>
<dbReference type="OrthoDB" id="7841570at2"/>
<evidence type="ECO:0000259" key="2">
    <source>
        <dbReference type="Pfam" id="PF10988"/>
    </source>
</evidence>
<evidence type="ECO:0000313" key="3">
    <source>
        <dbReference type="EMBL" id="TSB05316.1"/>
    </source>
</evidence>
<dbReference type="Gene3D" id="2.160.20.120">
    <property type="match status" value="1"/>
</dbReference>
<organism evidence="3 4">
    <name type="scientific">Sphingorhabdus contaminans</name>
    <dbReference type="NCBI Taxonomy" id="1343899"/>
    <lineage>
        <taxon>Bacteria</taxon>
        <taxon>Pseudomonadati</taxon>
        <taxon>Pseudomonadota</taxon>
        <taxon>Alphaproteobacteria</taxon>
        <taxon>Sphingomonadales</taxon>
        <taxon>Sphingomonadaceae</taxon>
        <taxon>Sphingorhabdus</taxon>
    </lineage>
</organism>
<dbReference type="RefSeq" id="WP_143776232.1">
    <property type="nucleotide sequence ID" value="NZ_VKKU01000001.1"/>
</dbReference>
<evidence type="ECO:0000313" key="4">
    <source>
        <dbReference type="Proteomes" id="UP000320160"/>
    </source>
</evidence>
<feature type="domain" description="Putative auto-transporter adhesin head GIN" evidence="2">
    <location>
        <begin position="42"/>
        <end position="228"/>
    </location>
</feature>